<keyword evidence="4" id="KW-0812">Transmembrane</keyword>
<evidence type="ECO:0000256" key="3">
    <source>
        <dbReference type="ARBA" id="ARBA00004972"/>
    </source>
</evidence>
<evidence type="ECO:0000256" key="11">
    <source>
        <dbReference type="ARBA" id="ARBA00023136"/>
    </source>
</evidence>
<comment type="catalytic activity">
    <reaction evidence="15">
        <text>cholesterol + NADH + O2 + H(+) = 7-dehydrocholesterol + NAD(+) + 2 H2O</text>
        <dbReference type="Rhea" id="RHEA:51644"/>
        <dbReference type="ChEBI" id="CHEBI:15377"/>
        <dbReference type="ChEBI" id="CHEBI:15378"/>
        <dbReference type="ChEBI" id="CHEBI:15379"/>
        <dbReference type="ChEBI" id="CHEBI:16113"/>
        <dbReference type="ChEBI" id="CHEBI:17759"/>
        <dbReference type="ChEBI" id="CHEBI:57540"/>
        <dbReference type="ChEBI" id="CHEBI:57945"/>
        <dbReference type="EC" id="1.14.19.21"/>
    </reaction>
    <physiologicalReaction direction="left-to-right" evidence="15">
        <dbReference type="Rhea" id="RHEA:51645"/>
    </physiologicalReaction>
</comment>
<comment type="pathway">
    <text evidence="3">Hormone biosynthesis.</text>
</comment>
<organism evidence="18 19">
    <name type="scientific">Hyalangium rubrum</name>
    <dbReference type="NCBI Taxonomy" id="3103134"/>
    <lineage>
        <taxon>Bacteria</taxon>
        <taxon>Pseudomonadati</taxon>
        <taxon>Myxococcota</taxon>
        <taxon>Myxococcia</taxon>
        <taxon>Myxococcales</taxon>
        <taxon>Cystobacterineae</taxon>
        <taxon>Archangiaceae</taxon>
        <taxon>Hyalangium</taxon>
    </lineage>
</organism>
<dbReference type="Pfam" id="PF19298">
    <property type="entry name" value="KshA_C"/>
    <property type="match status" value="1"/>
</dbReference>
<evidence type="ECO:0000256" key="10">
    <source>
        <dbReference type="ARBA" id="ARBA00023014"/>
    </source>
</evidence>
<accession>A0ABU5GZU9</accession>
<evidence type="ECO:0000256" key="4">
    <source>
        <dbReference type="ARBA" id="ARBA00022692"/>
    </source>
</evidence>
<evidence type="ECO:0000256" key="7">
    <source>
        <dbReference type="ARBA" id="ARBA00022989"/>
    </source>
</evidence>
<comment type="caution">
    <text evidence="18">The sequence shown here is derived from an EMBL/GenBank/DDBJ whole genome shotgun (WGS) entry which is preliminary data.</text>
</comment>
<keyword evidence="7" id="KW-1133">Transmembrane helix</keyword>
<dbReference type="InterPro" id="IPR045605">
    <property type="entry name" value="KshA-like_C"/>
</dbReference>
<dbReference type="Proteomes" id="UP001291309">
    <property type="component" value="Unassembled WGS sequence"/>
</dbReference>
<keyword evidence="19" id="KW-1185">Reference proteome</keyword>
<evidence type="ECO:0000313" key="19">
    <source>
        <dbReference type="Proteomes" id="UP001291309"/>
    </source>
</evidence>
<keyword evidence="10" id="KW-0411">Iron-sulfur</keyword>
<dbReference type="SUPFAM" id="SSF55961">
    <property type="entry name" value="Bet v1-like"/>
    <property type="match status" value="1"/>
</dbReference>
<evidence type="ECO:0000256" key="2">
    <source>
        <dbReference type="ARBA" id="ARBA00004370"/>
    </source>
</evidence>
<dbReference type="Gene3D" id="3.90.380.10">
    <property type="entry name" value="Naphthalene 1,2-dioxygenase Alpha Subunit, Chain A, domain 1"/>
    <property type="match status" value="1"/>
</dbReference>
<evidence type="ECO:0000256" key="5">
    <source>
        <dbReference type="ARBA" id="ARBA00022714"/>
    </source>
</evidence>
<dbReference type="PANTHER" id="PTHR21266:SF32">
    <property type="entry name" value="CHOLESTEROL 7-DESATURASE NVD"/>
    <property type="match status" value="1"/>
</dbReference>
<dbReference type="Pfam" id="PF00355">
    <property type="entry name" value="Rieske"/>
    <property type="match status" value="1"/>
</dbReference>
<evidence type="ECO:0000256" key="14">
    <source>
        <dbReference type="ARBA" id="ARBA00026095"/>
    </source>
</evidence>
<dbReference type="InterPro" id="IPR036922">
    <property type="entry name" value="Rieske_2Fe-2S_sf"/>
</dbReference>
<dbReference type="RefSeq" id="WP_321544783.1">
    <property type="nucleotide sequence ID" value="NZ_JAXIVS010000002.1"/>
</dbReference>
<dbReference type="PANTHER" id="PTHR21266">
    <property type="entry name" value="IRON-SULFUR DOMAIN CONTAINING PROTEIN"/>
    <property type="match status" value="1"/>
</dbReference>
<keyword evidence="5" id="KW-0001">2Fe-2S</keyword>
<evidence type="ECO:0000259" key="17">
    <source>
        <dbReference type="PROSITE" id="PS51296"/>
    </source>
</evidence>
<reference evidence="18 19" key="1">
    <citation type="submission" date="2023-12" db="EMBL/GenBank/DDBJ databases">
        <title>the genome sequence of Hyalangium sp. s54d21.</title>
        <authorList>
            <person name="Zhang X."/>
        </authorList>
    </citation>
    <scope>NUCLEOTIDE SEQUENCE [LARGE SCALE GENOMIC DNA]</scope>
    <source>
        <strain evidence="19">s54d21</strain>
    </source>
</reference>
<evidence type="ECO:0000256" key="15">
    <source>
        <dbReference type="ARBA" id="ARBA00047853"/>
    </source>
</evidence>
<dbReference type="Gene3D" id="2.102.10.10">
    <property type="entry name" value="Rieske [2Fe-2S] iron-sulphur domain"/>
    <property type="match status" value="1"/>
</dbReference>
<evidence type="ECO:0000256" key="1">
    <source>
        <dbReference type="ARBA" id="ARBA00001962"/>
    </source>
</evidence>
<dbReference type="SUPFAM" id="SSF50022">
    <property type="entry name" value="ISP domain"/>
    <property type="match status" value="1"/>
</dbReference>
<comment type="pathway">
    <text evidence="12">Steroid hormone biosynthesis; dafachronic acid biosynthesis.</text>
</comment>
<keyword evidence="9" id="KW-0408">Iron</keyword>
<evidence type="ECO:0000313" key="18">
    <source>
        <dbReference type="EMBL" id="MDY7226062.1"/>
    </source>
</evidence>
<evidence type="ECO:0000256" key="16">
    <source>
        <dbReference type="ARBA" id="ARBA00049548"/>
    </source>
</evidence>
<keyword evidence="6" id="KW-0479">Metal-binding</keyword>
<evidence type="ECO:0000256" key="8">
    <source>
        <dbReference type="ARBA" id="ARBA00023002"/>
    </source>
</evidence>
<gene>
    <name evidence="18" type="ORF">SYV04_06690</name>
</gene>
<protein>
    <recommendedName>
        <fullName evidence="14">cholesterol 7-desaturase</fullName>
        <ecNumber evidence="14">1.14.19.21</ecNumber>
    </recommendedName>
</protein>
<dbReference type="PROSITE" id="PS51296">
    <property type="entry name" value="RIESKE"/>
    <property type="match status" value="1"/>
</dbReference>
<evidence type="ECO:0000256" key="9">
    <source>
        <dbReference type="ARBA" id="ARBA00023004"/>
    </source>
</evidence>
<evidence type="ECO:0000256" key="13">
    <source>
        <dbReference type="ARBA" id="ARBA00025729"/>
    </source>
</evidence>
<dbReference type="EC" id="1.14.19.21" evidence="14"/>
<evidence type="ECO:0000256" key="6">
    <source>
        <dbReference type="ARBA" id="ARBA00022723"/>
    </source>
</evidence>
<comment type="subcellular location">
    <subcellularLocation>
        <location evidence="2">Membrane</location>
    </subcellularLocation>
</comment>
<dbReference type="CDD" id="cd03469">
    <property type="entry name" value="Rieske_RO_Alpha_N"/>
    <property type="match status" value="1"/>
</dbReference>
<evidence type="ECO:0000256" key="12">
    <source>
        <dbReference type="ARBA" id="ARBA00025712"/>
    </source>
</evidence>
<name>A0ABU5GZU9_9BACT</name>
<keyword evidence="8" id="KW-0560">Oxidoreductase</keyword>
<comment type="catalytic activity">
    <reaction evidence="16">
        <text>cholesterol + NADPH + O2 + H(+) = 7-dehydrocholesterol + NADP(+) + 2 H2O</text>
        <dbReference type="Rhea" id="RHEA:45024"/>
        <dbReference type="ChEBI" id="CHEBI:15377"/>
        <dbReference type="ChEBI" id="CHEBI:15378"/>
        <dbReference type="ChEBI" id="CHEBI:15379"/>
        <dbReference type="ChEBI" id="CHEBI:16113"/>
        <dbReference type="ChEBI" id="CHEBI:17759"/>
        <dbReference type="ChEBI" id="CHEBI:57783"/>
        <dbReference type="ChEBI" id="CHEBI:58349"/>
        <dbReference type="EC" id="1.14.19.21"/>
    </reaction>
    <physiologicalReaction direction="left-to-right" evidence="16">
        <dbReference type="Rhea" id="RHEA:45025"/>
    </physiologicalReaction>
</comment>
<dbReference type="InterPro" id="IPR017941">
    <property type="entry name" value="Rieske_2Fe-2S"/>
</dbReference>
<keyword evidence="11" id="KW-0472">Membrane</keyword>
<feature type="domain" description="Rieske" evidence="17">
    <location>
        <begin position="14"/>
        <end position="117"/>
    </location>
</feature>
<dbReference type="InterPro" id="IPR050584">
    <property type="entry name" value="Cholesterol_7-desaturase"/>
</dbReference>
<proteinExistence type="inferred from homology"/>
<dbReference type="EMBL" id="JAXIVS010000002">
    <property type="protein sequence ID" value="MDY7226062.1"/>
    <property type="molecule type" value="Genomic_DNA"/>
</dbReference>
<comment type="similarity">
    <text evidence="13">Belongs to the cholesterol 7-desaturase family.</text>
</comment>
<sequence>MNPRFPFTPYPRGWFQVAWSEELPAGGVLPLSCFGRELVLFRTEAGEAHVLDAYCPHLGAHLGHGGRVHQGNLQCPFHGWTFNGQGACVAIPHAPKIPPGATLNAWPVQELNGVILVYHAADGAAPEWRVPALPEATEPEWLLAQKKQWRIRTHVQEISENVADPTHFRYVHSALSMPEAELSSEGHVLRMDSKMLQPTPRGPVQGRIQGEAHGLGYWVIRFSGIADVAFISAATPVGPEHVSLRHTFFIRAPTQPGGSNNVGKALVAEILRQVEEDIPIWENKVYRPKPLLSAGERAIPVLRHWSRQFLEG</sequence>
<comment type="cofactor">
    <cofactor evidence="1">
        <name>Fe cation</name>
        <dbReference type="ChEBI" id="CHEBI:24875"/>
    </cofactor>
</comment>